<reference evidence="1 2" key="1">
    <citation type="submission" date="2016-05" db="EMBL/GenBank/DDBJ databases">
        <title>Genomic and physiological characterization of Planctopirus sp. isolated from fresh water lake.</title>
        <authorList>
            <person name="Subhash Y."/>
            <person name="Ramana C."/>
        </authorList>
    </citation>
    <scope>NUCLEOTIDE SEQUENCE [LARGE SCALE GENOMIC DNA]</scope>
    <source>
        <strain evidence="1 2">JC280</strain>
    </source>
</reference>
<evidence type="ECO:0000313" key="1">
    <source>
        <dbReference type="EMBL" id="ODA33143.1"/>
    </source>
</evidence>
<evidence type="ECO:0008006" key="3">
    <source>
        <dbReference type="Google" id="ProtNLM"/>
    </source>
</evidence>
<proteinExistence type="predicted"/>
<dbReference type="STRING" id="1841610.A6X21_05095"/>
<dbReference type="EMBL" id="LYDR01000058">
    <property type="protein sequence ID" value="ODA33143.1"/>
    <property type="molecule type" value="Genomic_DNA"/>
</dbReference>
<dbReference type="AlphaFoldDB" id="A0A1C3EIU1"/>
<evidence type="ECO:0000313" key="2">
    <source>
        <dbReference type="Proteomes" id="UP000094828"/>
    </source>
</evidence>
<gene>
    <name evidence="1" type="ORF">A6X21_05095</name>
</gene>
<dbReference type="OrthoDB" id="9762420at2"/>
<dbReference type="RefSeq" id="WP_068846982.1">
    <property type="nucleotide sequence ID" value="NZ_LYDR01000058.1"/>
</dbReference>
<keyword evidence="2" id="KW-1185">Reference proteome</keyword>
<dbReference type="Proteomes" id="UP000094828">
    <property type="component" value="Unassembled WGS sequence"/>
</dbReference>
<accession>A0A1C3EIU1</accession>
<sequence length="495" mass="55386">MKITVDGLDLSGAMINQLSIRRVLNEFDVLTMTVQLPHRINVKRLVGAAVACEIQGNERFRGFVHGLSMKAKRLSLRAWAYPGRLHLATRTNSYGGGSFEMPIHELQGIDRLLKQVVGRELLTTPVHVLFQHQETDWAVLQRVAALSHLILFADSVSGTIRLKRPTDSRLRKIVPSFWTDEQSREEACLTARVVECRSFNTRTGEFPSATARESADFSLPTEHTRGLGEFVVESNFPSSDGIVLSDKQQARARLNSRLSKASQWHGLVDDFDISVGDSLQQPAELGEERLLIISSELKYNSRLPLRRQLYNRLSACDARFPPLASGNDSSIQSEYWGQVCDIEDPARQGRVKISLPWHKRPSADPKSWDGVWSRVGQMFAGQTEKGIRYGALALPHPLDWGRIRFNPREFSLPWFEGASYTGHSTSPEAASSFQEQLLFSFPGGPTFLVRHGEEARMLFAMRAPNGDDICSIELSADGNISIMGNIQIRKSGEKT</sequence>
<name>A0A1C3EIU1_9PLAN</name>
<comment type="caution">
    <text evidence="1">The sequence shown here is derived from an EMBL/GenBank/DDBJ whole genome shotgun (WGS) entry which is preliminary data.</text>
</comment>
<protein>
    <recommendedName>
        <fullName evidence="3">Gp5/Type VI secretion system Vgr protein OB-fold domain-containing protein</fullName>
    </recommendedName>
</protein>
<organism evidence="1 2">
    <name type="scientific">Planctopirus hydrillae</name>
    <dbReference type="NCBI Taxonomy" id="1841610"/>
    <lineage>
        <taxon>Bacteria</taxon>
        <taxon>Pseudomonadati</taxon>
        <taxon>Planctomycetota</taxon>
        <taxon>Planctomycetia</taxon>
        <taxon>Planctomycetales</taxon>
        <taxon>Planctomycetaceae</taxon>
        <taxon>Planctopirus</taxon>
    </lineage>
</organism>